<evidence type="ECO:0000313" key="5">
    <source>
        <dbReference type="Ensembl" id="ENSLOCP00000018036.1"/>
    </source>
</evidence>
<reference evidence="6" key="1">
    <citation type="submission" date="2011-12" db="EMBL/GenBank/DDBJ databases">
        <title>The Draft Genome of Lepisosteus oculatus.</title>
        <authorList>
            <consortium name="The Broad Institute Genome Assembly &amp; Analysis Group"/>
            <consortium name="Computational R&amp;D Group"/>
            <consortium name="and Sequencing Platform"/>
            <person name="Di Palma F."/>
            <person name="Alfoldi J."/>
            <person name="Johnson J."/>
            <person name="Berlin A."/>
            <person name="Gnerre S."/>
            <person name="Jaffe D."/>
            <person name="MacCallum I."/>
            <person name="Young S."/>
            <person name="Walker B.J."/>
            <person name="Lander E.S."/>
            <person name="Lindblad-Toh K."/>
        </authorList>
    </citation>
    <scope>NUCLEOTIDE SEQUENCE [LARGE SCALE GENOMIC DNA]</scope>
</reference>
<dbReference type="eggNOG" id="KOG0613">
    <property type="taxonomic scope" value="Eukaryota"/>
</dbReference>
<dbReference type="EMBL" id="AHAT01006549">
    <property type="status" value="NOT_ANNOTATED_CDS"/>
    <property type="molecule type" value="Genomic_DNA"/>
</dbReference>
<dbReference type="PANTHER" id="PTHR31594">
    <property type="entry name" value="AIG1-TYPE G DOMAIN-CONTAINING PROTEIN"/>
    <property type="match status" value="1"/>
</dbReference>
<feature type="domain" description="Fibronectin type-III" evidence="4">
    <location>
        <begin position="605"/>
        <end position="707"/>
    </location>
</feature>
<dbReference type="Ensembl" id="ENSLOCT00000018068.1">
    <property type="protein sequence ID" value="ENSLOCP00000018036.1"/>
    <property type="gene ID" value="ENSLOCG00000014656.1"/>
</dbReference>
<name>W5NBM7_LEPOC</name>
<dbReference type="GeneTree" id="ENSGT00500000044904"/>
<dbReference type="CDD" id="cd00063">
    <property type="entry name" value="FN3"/>
    <property type="match status" value="2"/>
</dbReference>
<dbReference type="InterPro" id="IPR052090">
    <property type="entry name" value="Cytolytic_pore-forming_toxin"/>
</dbReference>
<dbReference type="PANTHER" id="PTHR31594:SF15">
    <property type="entry name" value="VERRUCOTOXIN SUBUNIT BETA ISOFORM X1-RELATED"/>
    <property type="match status" value="1"/>
</dbReference>
<dbReference type="Gene3D" id="3.40.50.300">
    <property type="entry name" value="P-loop containing nucleotide triphosphate hydrolases"/>
    <property type="match status" value="1"/>
</dbReference>
<dbReference type="EMBL" id="AHAT01006548">
    <property type="status" value="NOT_ANNOTATED_CDS"/>
    <property type="molecule type" value="Genomic_DNA"/>
</dbReference>
<dbReference type="Pfam" id="PF21109">
    <property type="entry name" value="Stonustoxin_helical"/>
    <property type="match status" value="1"/>
</dbReference>
<dbReference type="InterPro" id="IPR040581">
    <property type="entry name" value="Thioredoxin_11"/>
</dbReference>
<dbReference type="InterPro" id="IPR036116">
    <property type="entry name" value="FN3_sf"/>
</dbReference>
<dbReference type="Bgee" id="ENSLOCG00000014656">
    <property type="expression patterns" value="Expressed in intestine and 13 other cell types or tissues"/>
</dbReference>
<dbReference type="OMA" id="MECKETE"/>
<dbReference type="Pfam" id="PF24674">
    <property type="entry name" value="MACPF_SNTX"/>
    <property type="match status" value="1"/>
</dbReference>
<dbReference type="HOGENOM" id="CLU_005320_0_0_1"/>
<evidence type="ECO:0000256" key="1">
    <source>
        <dbReference type="ARBA" id="ARBA00008535"/>
    </source>
</evidence>
<protein>
    <recommendedName>
        <fullName evidence="4">Fibronectin type-III domain-containing protein</fullName>
    </recommendedName>
</protein>
<dbReference type="SUPFAM" id="SSF52540">
    <property type="entry name" value="P-loop containing nucleoside triphosphate hydrolases"/>
    <property type="match status" value="1"/>
</dbReference>
<feature type="coiled-coil region" evidence="3">
    <location>
        <begin position="1120"/>
        <end position="1168"/>
    </location>
</feature>
<dbReference type="GO" id="GO:0005525">
    <property type="term" value="F:GTP binding"/>
    <property type="evidence" value="ECO:0007669"/>
    <property type="project" value="InterPro"/>
</dbReference>
<reference evidence="5" key="2">
    <citation type="submission" date="2025-08" db="UniProtKB">
        <authorList>
            <consortium name="Ensembl"/>
        </authorList>
    </citation>
    <scope>IDENTIFICATION</scope>
</reference>
<dbReference type="Gene3D" id="2.60.40.10">
    <property type="entry name" value="Immunoglobulins"/>
    <property type="match status" value="2"/>
</dbReference>
<dbReference type="InterPro" id="IPR056072">
    <property type="entry name" value="SNTX_MACPF/CDC-like_dom"/>
</dbReference>
<dbReference type="Pfam" id="PF04548">
    <property type="entry name" value="AIG1"/>
    <property type="match status" value="1"/>
</dbReference>
<reference evidence="5" key="3">
    <citation type="submission" date="2025-09" db="UniProtKB">
        <authorList>
            <consortium name="Ensembl"/>
        </authorList>
    </citation>
    <scope>IDENTIFICATION</scope>
</reference>
<dbReference type="EMBL" id="AHAT01006551">
    <property type="status" value="NOT_ANNOTATED_CDS"/>
    <property type="molecule type" value="Genomic_DNA"/>
</dbReference>
<accession>W5NBM7</accession>
<sequence>MSSVGTVPIEMAALGRPFQLGMLYDCRRDALIPAITLWDHEELQKKTSVRSQNKTELSVSASDSIDDKASALQVDASLKASLLGGLVEVGGAAKYFNDKKKSHSQARVTLQYNTTVRYEQLTMSHLGRGQVTHPSVFEDDTATHVVTAVLYGAQAYFVFDREVSEEENKQEIEGKLKLTIEKLKVISISGKASLEMTEKEKAAGEKFSCTFHGDVQLATNPSTFKEAIEVYRALPTLLGEGGEHAVPIRVWLYPLVKLDSRAAKLVRHISNCFVTQAQTALENLDVTEMRCNNLQKHTVSQTFPDVKGKIENLKQLVLQYKLNFMDRLASVLPAVRGGGKDEEEFRELIKHHEDSPFKFHRLQLWLQNKEQEMDTVSGYLTKLKHSGINVLSLDKEFNQVLSDPDTENVVCFSFTSLSQPEPYLSELSSYLRHPESRNTDTDTQQASTGWVKRESVLNMKLCLKVFLELLKINKAQKETKFFADSKQDDQCTGACIFLYEGGDYQGVHFEPPSKPGNPEAHTVTHNSVTVQAPPPSSATLEYRVEYKPKKQEEWESVTVKDTQDSVTVSGLKPHTEYELRSKAVGQLGYIVSSDIISVETLPASPPGKPSAPQVSPTSITITWENPSAVGEGVSILGYIIEYREEGIQGSKDTSDQWLKKKTNKEQYSFSMEGLTKKTSYRIRLRCDCGDRGTSAPSDEVVITTAETTPVKPITGDPKKCTLMNKGKPSIYRLNLSKDKRSTCPKLSFGKPAMNRTNRTIMLLGATGSGKTTLINGMINYILGVEWEDESRFKLIHEETNKTQAESQTSEITAYQIHHSEGFRVRYSLTIVDTPGFGDTRGIGQDKIITQKIRDFFSDKNGIVSLDAVCFVVQSALARLTHTQKYIFDSILSIFGKDIADNIVVLVTFADGQAPPVLEAIKAANVSCAKLKNDTPRHFKFNNSVLFASNEGSTGSSHQSKFDQMFWQMGSESMETFFSYLNTMQTRSLQLTKEVLEERNRLEVTVEGLQPKIKVGLTTLNELEQTQEALKRHKHCIEKNKNFEYEVEVTEAVMEDISGTRNYITNCQTCHITCHYPCGIPNDDGKKGCWAMDNKGNCRICPEKCVWSVHFNQKYRWEYKTRKEKRTYEDLKRQFEDAKGKKMSAEEVVKQLQKKYKDVQKEVLKLIEKLSRTLKHLKEIALRPDPLRTPDYIDLMIQAEEHEAKPGYLERIRELQRVREGAVIVQKVASGESLLPQEEKTWKEWAKEGTSDFFKCLFGKKK</sequence>
<dbReference type="InterPro" id="IPR006703">
    <property type="entry name" value="G_AIG1"/>
</dbReference>
<keyword evidence="3" id="KW-0175">Coiled coil</keyword>
<evidence type="ECO:0000259" key="4">
    <source>
        <dbReference type="PROSITE" id="PS50853"/>
    </source>
</evidence>
<dbReference type="FunFam" id="3.40.50.300:FF:002049">
    <property type="entry name" value="Si:ch73-170d6.2"/>
    <property type="match status" value="1"/>
</dbReference>
<keyword evidence="2" id="KW-0547">Nucleotide-binding</keyword>
<dbReference type="SMART" id="SM00060">
    <property type="entry name" value="FN3"/>
    <property type="match status" value="2"/>
</dbReference>
<dbReference type="Proteomes" id="UP000018468">
    <property type="component" value="Linkage group LG1"/>
</dbReference>
<dbReference type="InterPro" id="IPR027417">
    <property type="entry name" value="P-loop_NTPase"/>
</dbReference>
<dbReference type="PROSITE" id="PS50853">
    <property type="entry name" value="FN3"/>
    <property type="match status" value="2"/>
</dbReference>
<proteinExistence type="inferred from homology"/>
<dbReference type="AlphaFoldDB" id="W5NBM7"/>
<dbReference type="InParanoid" id="W5NBM7"/>
<dbReference type="InterPro" id="IPR003961">
    <property type="entry name" value="FN3_dom"/>
</dbReference>
<keyword evidence="6" id="KW-1185">Reference proteome</keyword>
<dbReference type="EMBL" id="AHAT01006546">
    <property type="status" value="NOT_ANNOTATED_CDS"/>
    <property type="molecule type" value="Genomic_DNA"/>
</dbReference>
<evidence type="ECO:0000256" key="2">
    <source>
        <dbReference type="ARBA" id="ARBA00022741"/>
    </source>
</evidence>
<dbReference type="Pfam" id="PF00041">
    <property type="entry name" value="fn3"/>
    <property type="match status" value="2"/>
</dbReference>
<organism evidence="5 6">
    <name type="scientific">Lepisosteus oculatus</name>
    <name type="common">Spotted gar</name>
    <dbReference type="NCBI Taxonomy" id="7918"/>
    <lineage>
        <taxon>Eukaryota</taxon>
        <taxon>Metazoa</taxon>
        <taxon>Chordata</taxon>
        <taxon>Craniata</taxon>
        <taxon>Vertebrata</taxon>
        <taxon>Euteleostomi</taxon>
        <taxon>Actinopterygii</taxon>
        <taxon>Neopterygii</taxon>
        <taxon>Holostei</taxon>
        <taxon>Semionotiformes</taxon>
        <taxon>Lepisosteidae</taxon>
        <taxon>Lepisosteus</taxon>
    </lineage>
</organism>
<evidence type="ECO:0000256" key="3">
    <source>
        <dbReference type="SAM" id="Coils"/>
    </source>
</evidence>
<dbReference type="InterPro" id="IPR013783">
    <property type="entry name" value="Ig-like_fold"/>
</dbReference>
<dbReference type="InterPro" id="IPR048997">
    <property type="entry name" value="Stonustoxin-like_helical"/>
</dbReference>
<dbReference type="EMBL" id="AHAT01006550">
    <property type="status" value="NOT_ANNOTATED_CDS"/>
    <property type="molecule type" value="Genomic_DNA"/>
</dbReference>
<dbReference type="EMBL" id="AHAT01006547">
    <property type="status" value="NOT_ANNOTATED_CDS"/>
    <property type="molecule type" value="Genomic_DNA"/>
</dbReference>
<dbReference type="STRING" id="7918.ENSLOCP00000018036"/>
<comment type="similarity">
    <text evidence="1">Belongs to the TRAFAC class TrmE-Era-EngA-EngB-Septin-like GTPase superfamily. AIG1/Toc34/Toc159-like paraseptin GTPase family. IAN subfamily.</text>
</comment>
<evidence type="ECO:0000313" key="6">
    <source>
        <dbReference type="Proteomes" id="UP000018468"/>
    </source>
</evidence>
<dbReference type="Pfam" id="PF18078">
    <property type="entry name" value="Thioredoxin_11"/>
    <property type="match status" value="1"/>
</dbReference>
<dbReference type="SUPFAM" id="SSF49265">
    <property type="entry name" value="Fibronectin type III"/>
    <property type="match status" value="1"/>
</dbReference>
<feature type="domain" description="Fibronectin type-III" evidence="4">
    <location>
        <begin position="514"/>
        <end position="603"/>
    </location>
</feature>